<evidence type="ECO:0000256" key="2">
    <source>
        <dbReference type="SAM" id="Phobius"/>
    </source>
</evidence>
<protein>
    <recommendedName>
        <fullName evidence="5">Guanylate cyclase domain-containing protein</fullName>
    </recommendedName>
</protein>
<keyword evidence="2" id="KW-1133">Transmembrane helix</keyword>
<name>A0AA88KPB9_NAELO</name>
<proteinExistence type="predicted"/>
<dbReference type="InterPro" id="IPR029787">
    <property type="entry name" value="Nucleotide_cyclase"/>
</dbReference>
<dbReference type="GeneID" id="68106286"/>
<feature type="region of interest" description="Disordered" evidence="1">
    <location>
        <begin position="492"/>
        <end position="520"/>
    </location>
</feature>
<feature type="transmembrane region" description="Helical" evidence="2">
    <location>
        <begin position="382"/>
        <end position="405"/>
    </location>
</feature>
<dbReference type="AlphaFoldDB" id="A0AA88KPB9"/>
<organism evidence="3 4">
    <name type="scientific">Naegleria lovaniensis</name>
    <name type="common">Amoeba</name>
    <dbReference type="NCBI Taxonomy" id="51637"/>
    <lineage>
        <taxon>Eukaryota</taxon>
        <taxon>Discoba</taxon>
        <taxon>Heterolobosea</taxon>
        <taxon>Tetramitia</taxon>
        <taxon>Eutetramitia</taxon>
        <taxon>Vahlkampfiidae</taxon>
        <taxon>Naegleria</taxon>
    </lineage>
</organism>
<keyword evidence="4" id="KW-1185">Reference proteome</keyword>
<dbReference type="RefSeq" id="XP_044553265.1">
    <property type="nucleotide sequence ID" value="XM_044689753.1"/>
</dbReference>
<reference evidence="3 4" key="1">
    <citation type="journal article" date="2018" name="BMC Genomics">
        <title>The genome of Naegleria lovaniensis, the basis for a comparative approach to unravel pathogenicity factors of the human pathogenic amoeba N. fowleri.</title>
        <authorList>
            <person name="Liechti N."/>
            <person name="Schurch N."/>
            <person name="Bruggmann R."/>
            <person name="Wittwer M."/>
        </authorList>
    </citation>
    <scope>NUCLEOTIDE SEQUENCE [LARGE SCALE GENOMIC DNA]</scope>
    <source>
        <strain evidence="3 4">ATCC 30569</strain>
    </source>
</reference>
<keyword evidence="2" id="KW-0812">Transmembrane</keyword>
<gene>
    <name evidence="3" type="ORF">C9374_013833</name>
</gene>
<dbReference type="SUPFAM" id="SSF55073">
    <property type="entry name" value="Nucleotide cyclase"/>
    <property type="match status" value="1"/>
</dbReference>
<feature type="transmembrane region" description="Helical" evidence="2">
    <location>
        <begin position="41"/>
        <end position="64"/>
    </location>
</feature>
<dbReference type="EMBL" id="PYSW02000007">
    <property type="protein sequence ID" value="KAG2389273.1"/>
    <property type="molecule type" value="Genomic_DNA"/>
</dbReference>
<evidence type="ECO:0008006" key="5">
    <source>
        <dbReference type="Google" id="ProtNLM"/>
    </source>
</evidence>
<accession>A0AA88KPB9</accession>
<dbReference type="Proteomes" id="UP000816034">
    <property type="component" value="Unassembled WGS sequence"/>
</dbReference>
<keyword evidence="2" id="KW-0472">Membrane</keyword>
<sequence length="847" mass="94406">MTIKEDDDTVSSSVLEEQSLQPKSGENSVVTKISKILSLRFVIIASVIVLVILCCLSVWLASYIGSSNALNTLNSDLIVSVEQKIMNYMRDRLTPIIAAGDAMAMDYNTGVAPQNSTFQKYYLMSKYLSFRANSIGYFVATPASAVFCIIEKGSGANLQLLFAEQYYGEYGYVFNPVLNTTLVTLGTPLPRAPYQVHQQDYYNISSDLFAKYNTDKVFGPPYVPPTGSVAVYYATKIYNPLIYMQLGEKVPVGIVKLNVGLLNIQQFLANITLIGRGYVLVAEENNLVIGGSINCSAINPSQRVHLYDLIDQQAGALMQSLASQFGGNLNNAPSLQGLQVTSKGSDYRVTRFKFEILNLKWNVFFVMYQEDLQKTTNLNTGISVGVALGCSLIGLLMSIMIGWMITQPMKYLERQLGLIKKFDLDKVHFSSSPFGEVSSIYKSLGEMVYWLNEFKSFIPESVFSQLKDMDGTSSMDEMSATNKKNQVQPIQAQHSSFLSKQDHHESQRHHSSSMKSKSSISEKSSILLNKAKNTTLFKLGLSHKECMVISVRLMGLSSLSKDVIENVIARVFKSLGAITKTISGDLQIFSIEEMQLSLAVNKSNTNNGKLANKAFETALKISKALSQDLANNHHNKNNNVAISHSVGVCCGEALIGNLGTTSLRYYSIAGDITARAKQLAMYGEKYNVRMMTDEKTLLNNPDVRGLFVLRPLDRLCFVNRIGCIEENVPPQKHIETVFELVKSCTVQDDEWLYEIEQHKENQKYAELTDAFSVFNHKVEQLSTSEKDLFETSYQIFSSYQTKCPNDLPLSKLLEVMDRIRGEDAILEALTSYHSTIGLYSENISVHK</sequence>
<comment type="caution">
    <text evidence="3">The sequence shown here is derived from an EMBL/GenBank/DDBJ whole genome shotgun (WGS) entry which is preliminary data.</text>
</comment>
<evidence type="ECO:0000313" key="3">
    <source>
        <dbReference type="EMBL" id="KAG2389273.1"/>
    </source>
</evidence>
<dbReference type="Gene3D" id="3.30.70.1230">
    <property type="entry name" value="Nucleotide cyclase"/>
    <property type="match status" value="1"/>
</dbReference>
<evidence type="ECO:0000313" key="4">
    <source>
        <dbReference type="Proteomes" id="UP000816034"/>
    </source>
</evidence>
<evidence type="ECO:0000256" key="1">
    <source>
        <dbReference type="SAM" id="MobiDB-lite"/>
    </source>
</evidence>